<protein>
    <submittedName>
        <fullName evidence="1">Uncharacterized protein</fullName>
    </submittedName>
</protein>
<name>A0ABS8W102_9PROT</name>
<organism evidence="1 2">
    <name type="scientific">Acetobacter sicerae</name>
    <dbReference type="NCBI Taxonomy" id="85325"/>
    <lineage>
        <taxon>Bacteria</taxon>
        <taxon>Pseudomonadati</taxon>
        <taxon>Pseudomonadota</taxon>
        <taxon>Alphaproteobacteria</taxon>
        <taxon>Acetobacterales</taxon>
        <taxon>Acetobacteraceae</taxon>
        <taxon>Acetobacter</taxon>
    </lineage>
</organism>
<dbReference type="SUPFAM" id="SSF56801">
    <property type="entry name" value="Acetyl-CoA synthetase-like"/>
    <property type="match status" value="1"/>
</dbReference>
<dbReference type="EMBL" id="JAJSOJ010000043">
    <property type="protein sequence ID" value="MCE0744702.1"/>
    <property type="molecule type" value="Genomic_DNA"/>
</dbReference>
<sequence>MPSAEDFVARVNEVLGRWIGLKEVRFVGHLPTTVSCKITRKRLLVS</sequence>
<dbReference type="Proteomes" id="UP001521074">
    <property type="component" value="Unassembled WGS sequence"/>
</dbReference>
<reference evidence="1 2" key="1">
    <citation type="submission" date="2021-12" db="EMBL/GenBank/DDBJ databases">
        <title>Genome sequence of Acetobacter sicerae DmPark20a_162.</title>
        <authorList>
            <person name="Chaston J.M."/>
        </authorList>
    </citation>
    <scope>NUCLEOTIDE SEQUENCE [LARGE SCALE GENOMIC DNA]</scope>
    <source>
        <strain evidence="1 2">DmPark20a_162</strain>
    </source>
</reference>
<gene>
    <name evidence="1" type="ORF">LWC05_12520</name>
</gene>
<proteinExistence type="predicted"/>
<keyword evidence="2" id="KW-1185">Reference proteome</keyword>
<dbReference type="RefSeq" id="WP_232878516.1">
    <property type="nucleotide sequence ID" value="NZ_JAJSOJ010000043.1"/>
</dbReference>
<accession>A0ABS8W102</accession>
<evidence type="ECO:0000313" key="1">
    <source>
        <dbReference type="EMBL" id="MCE0744702.1"/>
    </source>
</evidence>
<evidence type="ECO:0000313" key="2">
    <source>
        <dbReference type="Proteomes" id="UP001521074"/>
    </source>
</evidence>
<comment type="caution">
    <text evidence="1">The sequence shown here is derived from an EMBL/GenBank/DDBJ whole genome shotgun (WGS) entry which is preliminary data.</text>
</comment>